<dbReference type="EC" id="4.3.2.2" evidence="7 13"/>
<dbReference type="InterPro" id="IPR004769">
    <property type="entry name" value="Pur_lyase"/>
</dbReference>
<dbReference type="SUPFAM" id="SSF48557">
    <property type="entry name" value="L-aspartase-like"/>
    <property type="match status" value="1"/>
</dbReference>
<evidence type="ECO:0000256" key="13">
    <source>
        <dbReference type="RuleBase" id="RU361172"/>
    </source>
</evidence>
<evidence type="ECO:0000256" key="8">
    <source>
        <dbReference type="ARBA" id="ARBA00017058"/>
    </source>
</evidence>
<dbReference type="Gene3D" id="1.10.40.30">
    <property type="entry name" value="Fumarase/aspartase (C-terminal domain)"/>
    <property type="match status" value="1"/>
</dbReference>
<evidence type="ECO:0000313" key="15">
    <source>
        <dbReference type="EMBL" id="CAD5206721.1"/>
    </source>
</evidence>
<dbReference type="PRINTS" id="PR00149">
    <property type="entry name" value="FUMRATELYASE"/>
</dbReference>
<feature type="domain" description="Adenylosuccinate lyase C-terminal" evidence="14">
    <location>
        <begin position="370"/>
        <end position="452"/>
    </location>
</feature>
<dbReference type="Proteomes" id="UP000783686">
    <property type="component" value="Unassembled WGS sequence"/>
</dbReference>
<dbReference type="InterPro" id="IPR022761">
    <property type="entry name" value="Fumarate_lyase_N"/>
</dbReference>
<accession>A0A811JTD6</accession>
<comment type="catalytic activity">
    <reaction evidence="12 13">
        <text>N(6)-(1,2-dicarboxyethyl)-AMP = fumarate + AMP</text>
        <dbReference type="Rhea" id="RHEA:16853"/>
        <dbReference type="ChEBI" id="CHEBI:29806"/>
        <dbReference type="ChEBI" id="CHEBI:57567"/>
        <dbReference type="ChEBI" id="CHEBI:456215"/>
        <dbReference type="EC" id="4.3.2.2"/>
    </reaction>
</comment>
<dbReference type="PRINTS" id="PR00145">
    <property type="entry name" value="ARGSUCLYASE"/>
</dbReference>
<evidence type="ECO:0000256" key="12">
    <source>
        <dbReference type="ARBA" id="ARBA00047513"/>
    </source>
</evidence>
<comment type="caution">
    <text evidence="15">The sequence shown here is derived from an EMBL/GenBank/DDBJ whole genome shotgun (WGS) entry which is preliminary data.</text>
</comment>
<dbReference type="GO" id="GO:0044208">
    <property type="term" value="P:'de novo' AMP biosynthetic process"/>
    <property type="evidence" value="ECO:0007669"/>
    <property type="project" value="UniProtKB-UniPathway"/>
</dbReference>
<evidence type="ECO:0000256" key="2">
    <source>
        <dbReference type="ARBA" id="ARBA00002971"/>
    </source>
</evidence>
<evidence type="ECO:0000256" key="5">
    <source>
        <dbReference type="ARBA" id="ARBA00008273"/>
    </source>
</evidence>
<dbReference type="UniPathway" id="UPA00074">
    <property type="reaction ID" value="UER00132"/>
</dbReference>
<evidence type="ECO:0000256" key="10">
    <source>
        <dbReference type="ARBA" id="ARBA00023239"/>
    </source>
</evidence>
<dbReference type="AlphaFoldDB" id="A0A811JTD6"/>
<proteinExistence type="inferred from homology"/>
<evidence type="ECO:0000256" key="3">
    <source>
        <dbReference type="ARBA" id="ARBA00004706"/>
    </source>
</evidence>
<evidence type="ECO:0000313" key="16">
    <source>
        <dbReference type="Proteomes" id="UP000614601"/>
    </source>
</evidence>
<evidence type="ECO:0000256" key="11">
    <source>
        <dbReference type="ARBA" id="ARBA00030717"/>
    </source>
</evidence>
<evidence type="ECO:0000256" key="9">
    <source>
        <dbReference type="ARBA" id="ARBA00022755"/>
    </source>
</evidence>
<dbReference type="SMART" id="SM00998">
    <property type="entry name" value="ADSL_C"/>
    <property type="match status" value="1"/>
</dbReference>
<evidence type="ECO:0000256" key="7">
    <source>
        <dbReference type="ARBA" id="ARBA00012339"/>
    </source>
</evidence>
<dbReference type="OrthoDB" id="406045at2759"/>
<sequence>MDLYDDVLIARYCGKSKLREIFSETAKTQTWRQLWIWLAEAEKELGLPQITDEMIQEMKDQRDNIDWDMVTKEERRLKHDVMAHNHTFGAICPKAAGVIHLGATSCFVQDNANLIEQRQAFDYIIGRYAIVMSRLAEFAEKWKSTVTVGRTHWQTASLVTVGKRAVLWLQELKMAFDTIVETRNKAKFRGIKGATGTQDSFLTLFKGDHDKVQKLDELVTKKAGFGQKFSITGQTYSRQQDIDLLFCFSKFGAAVEKIAKDIRFLQSQDELMEPFEENQIGSSAMPYKRNPMKCERVTSMARRLRSSVLDGLNTLADQGLERTLDDSANRRMVIPNVFFLADAILNIIQNVFEGLRVPVESVKRKVDEELPFLALEKALMLLTEHGVSRQEAHDHIRSAALSCKERQAYGKVSLQDTLAGDFFAAVREKVLELGSNPLNFVGRCQEQQKQYLEEEFYPSVKPYLTGNNTERSHLDV</sequence>
<evidence type="ECO:0000256" key="6">
    <source>
        <dbReference type="ARBA" id="ARBA00011668"/>
    </source>
</evidence>
<dbReference type="PROSITE" id="PS00163">
    <property type="entry name" value="FUMARATE_LYASES"/>
    <property type="match status" value="1"/>
</dbReference>
<comment type="function">
    <text evidence="2">Catalyzes two non-sequential steps in de novo AMP synthesis: converts (S)-2-(5-amino-1-(5-phospho-D-ribosyl)imidazole-4-carboxamido)succinate (SAICAR) to fumarate plus 5-amino-1-(5-phospho-D-ribosyl)imidazole-4-carboxamide, and thereby also contributes to de novo IMP synthesis, and converts succinyladenosine monophosphate (SAMP) to AMP and fumarate.</text>
</comment>
<dbReference type="GO" id="GO:0006189">
    <property type="term" value="P:'de novo' IMP biosynthetic process"/>
    <property type="evidence" value="ECO:0007669"/>
    <property type="project" value="UniProtKB-UniPathway"/>
</dbReference>
<dbReference type="EMBL" id="CAJFCW020000001">
    <property type="protein sequence ID" value="CAG9082900.1"/>
    <property type="molecule type" value="Genomic_DNA"/>
</dbReference>
<organism evidence="15 16">
    <name type="scientific">Bursaphelenchus okinawaensis</name>
    <dbReference type="NCBI Taxonomy" id="465554"/>
    <lineage>
        <taxon>Eukaryota</taxon>
        <taxon>Metazoa</taxon>
        <taxon>Ecdysozoa</taxon>
        <taxon>Nematoda</taxon>
        <taxon>Chromadorea</taxon>
        <taxon>Rhabditida</taxon>
        <taxon>Tylenchina</taxon>
        <taxon>Tylenchomorpha</taxon>
        <taxon>Aphelenchoidea</taxon>
        <taxon>Aphelenchoididae</taxon>
        <taxon>Bursaphelenchus</taxon>
    </lineage>
</organism>
<comment type="pathway">
    <text evidence="4 13">Purine metabolism; AMP biosynthesis via de novo pathway; AMP from IMP: step 2/2.</text>
</comment>
<comment type="pathway">
    <text evidence="3 13">Purine metabolism; IMP biosynthesis via de novo pathway; 5-amino-1-(5-phospho-D-ribosyl)imidazole-4-carboxamide from 5-amino-1-(5-phospho-D-ribosyl)imidazole-4-carboxylate: step 2/2.</text>
</comment>
<gene>
    <name evidence="15" type="ORF">BOKJ2_LOCUS1405</name>
</gene>
<dbReference type="InterPro" id="IPR019468">
    <property type="entry name" value="AdenyloSucc_lyase_C"/>
</dbReference>
<protein>
    <recommendedName>
        <fullName evidence="8 13">Adenylosuccinate lyase</fullName>
        <shortName evidence="13">ASL</shortName>
        <ecNumber evidence="7 13">4.3.2.2</ecNumber>
    </recommendedName>
    <alternativeName>
        <fullName evidence="11 13">Adenylosuccinase</fullName>
    </alternativeName>
</protein>
<evidence type="ECO:0000259" key="14">
    <source>
        <dbReference type="SMART" id="SM00998"/>
    </source>
</evidence>
<evidence type="ECO:0000256" key="4">
    <source>
        <dbReference type="ARBA" id="ARBA00004734"/>
    </source>
</evidence>
<dbReference type="CDD" id="cd03302">
    <property type="entry name" value="Adenylsuccinate_lyase_2"/>
    <property type="match status" value="1"/>
</dbReference>
<evidence type="ECO:0000256" key="1">
    <source>
        <dbReference type="ARBA" id="ARBA00000598"/>
    </source>
</evidence>
<reference evidence="15" key="1">
    <citation type="submission" date="2020-09" db="EMBL/GenBank/DDBJ databases">
        <authorList>
            <person name="Kikuchi T."/>
        </authorList>
    </citation>
    <scope>NUCLEOTIDE SEQUENCE</scope>
    <source>
        <strain evidence="15">SH1</strain>
    </source>
</reference>
<dbReference type="Gene3D" id="1.10.275.60">
    <property type="match status" value="1"/>
</dbReference>
<dbReference type="NCBIfam" id="TIGR00928">
    <property type="entry name" value="purB"/>
    <property type="match status" value="1"/>
</dbReference>
<dbReference type="Gene3D" id="1.20.200.10">
    <property type="entry name" value="Fumarase/aspartase (Central domain)"/>
    <property type="match status" value="1"/>
</dbReference>
<dbReference type="Pfam" id="PF10397">
    <property type="entry name" value="ADSL_C"/>
    <property type="match status" value="1"/>
</dbReference>
<dbReference type="PANTHER" id="PTHR43172:SF1">
    <property type="entry name" value="ADENYLOSUCCINATE LYASE"/>
    <property type="match status" value="1"/>
</dbReference>
<name>A0A811JTD6_9BILA</name>
<dbReference type="PANTHER" id="PTHR43172">
    <property type="entry name" value="ADENYLOSUCCINATE LYASE"/>
    <property type="match status" value="1"/>
</dbReference>
<dbReference type="EMBL" id="CAJFDH010000001">
    <property type="protein sequence ID" value="CAD5206721.1"/>
    <property type="molecule type" value="Genomic_DNA"/>
</dbReference>
<dbReference type="UniPathway" id="UPA00075">
    <property type="reaction ID" value="UER00336"/>
</dbReference>
<dbReference type="Pfam" id="PF00206">
    <property type="entry name" value="Lyase_1"/>
    <property type="match status" value="1"/>
</dbReference>
<dbReference type="GO" id="GO:0004018">
    <property type="term" value="F:N6-(1,2-dicarboxyethyl)AMP AMP-lyase (fumarate-forming) activity"/>
    <property type="evidence" value="ECO:0007669"/>
    <property type="project" value="InterPro"/>
</dbReference>
<dbReference type="GO" id="GO:0005829">
    <property type="term" value="C:cytosol"/>
    <property type="evidence" value="ECO:0007669"/>
    <property type="project" value="TreeGrafter"/>
</dbReference>
<keyword evidence="16" id="KW-1185">Reference proteome</keyword>
<dbReference type="InterPro" id="IPR000362">
    <property type="entry name" value="Fumarate_lyase_fam"/>
</dbReference>
<dbReference type="Proteomes" id="UP000614601">
    <property type="component" value="Unassembled WGS sequence"/>
</dbReference>
<dbReference type="InterPro" id="IPR008948">
    <property type="entry name" value="L-Aspartase-like"/>
</dbReference>
<keyword evidence="10 13" id="KW-0456">Lyase</keyword>
<dbReference type="GO" id="GO:0070626">
    <property type="term" value="F:(S)-2-(5-amino-1-(5-phospho-D-ribosyl)imidazole-4-carboxamido) succinate lyase (fumarate-forming) activity"/>
    <property type="evidence" value="ECO:0007669"/>
    <property type="project" value="TreeGrafter"/>
</dbReference>
<comment type="similarity">
    <text evidence="5 13">Belongs to the lyase 1 family. Adenylosuccinate lyase subfamily.</text>
</comment>
<comment type="subunit">
    <text evidence="6">Homotetramer. Residues from neighboring subunits contribute catalytic and substrate-binding residues to each active site.</text>
</comment>
<dbReference type="FunFam" id="1.10.275.60:FF:000001">
    <property type="entry name" value="Adenylosuccinate lyase"/>
    <property type="match status" value="1"/>
</dbReference>
<keyword evidence="9 13" id="KW-0658">Purine biosynthesis</keyword>
<comment type="catalytic activity">
    <reaction evidence="1 13">
        <text>(2S)-2-[5-amino-1-(5-phospho-beta-D-ribosyl)imidazole-4-carboxamido]succinate = 5-amino-1-(5-phospho-beta-D-ribosyl)imidazole-4-carboxamide + fumarate</text>
        <dbReference type="Rhea" id="RHEA:23920"/>
        <dbReference type="ChEBI" id="CHEBI:29806"/>
        <dbReference type="ChEBI" id="CHEBI:58443"/>
        <dbReference type="ChEBI" id="CHEBI:58475"/>
        <dbReference type="EC" id="4.3.2.2"/>
    </reaction>
</comment>
<dbReference type="InterPro" id="IPR020557">
    <property type="entry name" value="Fumarate_lyase_CS"/>
</dbReference>